<proteinExistence type="predicted"/>
<dbReference type="Proteomes" id="UP000663866">
    <property type="component" value="Unassembled WGS sequence"/>
</dbReference>
<keyword evidence="2" id="KW-1185">Reference proteome</keyword>
<evidence type="ECO:0000313" key="1">
    <source>
        <dbReference type="EMBL" id="CAF4700692.1"/>
    </source>
</evidence>
<dbReference type="AlphaFoldDB" id="A0A821IJ45"/>
<accession>A0A821IJ45</accession>
<sequence>MCLAYIRNELNEADTTGTILKAAMWIMYGHLLTEQEASIMNTD</sequence>
<organism evidence="1 2">
    <name type="scientific">Rotaria magnacalcarata</name>
    <dbReference type="NCBI Taxonomy" id="392030"/>
    <lineage>
        <taxon>Eukaryota</taxon>
        <taxon>Metazoa</taxon>
        <taxon>Spiralia</taxon>
        <taxon>Gnathifera</taxon>
        <taxon>Rotifera</taxon>
        <taxon>Eurotatoria</taxon>
        <taxon>Bdelloidea</taxon>
        <taxon>Philodinida</taxon>
        <taxon>Philodinidae</taxon>
        <taxon>Rotaria</taxon>
    </lineage>
</organism>
<comment type="caution">
    <text evidence="1">The sequence shown here is derived from an EMBL/GenBank/DDBJ whole genome shotgun (WGS) entry which is preliminary data.</text>
</comment>
<dbReference type="EMBL" id="CAJOBG010100438">
    <property type="protein sequence ID" value="CAF4700692.1"/>
    <property type="molecule type" value="Genomic_DNA"/>
</dbReference>
<protein>
    <submittedName>
        <fullName evidence="1">Uncharacterized protein</fullName>
    </submittedName>
</protein>
<reference evidence="1" key="1">
    <citation type="submission" date="2021-02" db="EMBL/GenBank/DDBJ databases">
        <authorList>
            <person name="Nowell W R."/>
        </authorList>
    </citation>
    <scope>NUCLEOTIDE SEQUENCE</scope>
</reference>
<gene>
    <name evidence="1" type="ORF">OVN521_LOCUS48387</name>
</gene>
<feature type="non-terminal residue" evidence="1">
    <location>
        <position position="43"/>
    </location>
</feature>
<name>A0A821IJ45_9BILA</name>
<evidence type="ECO:0000313" key="2">
    <source>
        <dbReference type="Proteomes" id="UP000663866"/>
    </source>
</evidence>